<dbReference type="GO" id="GO:0005886">
    <property type="term" value="C:plasma membrane"/>
    <property type="evidence" value="ECO:0007669"/>
    <property type="project" value="UniProtKB-SubCell"/>
</dbReference>
<keyword evidence="8" id="KW-0482">Metalloprotease</keyword>
<dbReference type="GO" id="GO:0046872">
    <property type="term" value="F:metal ion binding"/>
    <property type="evidence" value="ECO:0007669"/>
    <property type="project" value="UniProtKB-KW"/>
</dbReference>
<reference evidence="11" key="2">
    <citation type="submission" date="2022-10" db="EMBL/GenBank/DDBJ databases">
        <authorList>
            <consortium name="ENA_rothamsted_submissions"/>
            <consortium name="culmorum"/>
            <person name="King R."/>
        </authorList>
    </citation>
    <scope>NUCLEOTIDE SEQUENCE</scope>
</reference>
<keyword evidence="4" id="KW-0645">Protease</keyword>
<dbReference type="InterPro" id="IPR018497">
    <property type="entry name" value="Peptidase_M13_C"/>
</dbReference>
<name>A0A9N9R2U1_9NEOP</name>
<evidence type="ECO:0000259" key="10">
    <source>
        <dbReference type="Pfam" id="PF05649"/>
    </source>
</evidence>
<feature type="domain" description="Peptidase M13 C-terminal" evidence="9">
    <location>
        <begin position="660"/>
        <end position="796"/>
    </location>
</feature>
<dbReference type="CDD" id="cd08662">
    <property type="entry name" value="M13"/>
    <property type="match status" value="1"/>
</dbReference>
<reference evidence="11" key="1">
    <citation type="submission" date="2021-12" db="EMBL/GenBank/DDBJ databases">
        <authorList>
            <person name="King R."/>
        </authorList>
    </citation>
    <scope>NUCLEOTIDE SEQUENCE</scope>
</reference>
<dbReference type="PANTHER" id="PTHR11733">
    <property type="entry name" value="ZINC METALLOPROTEASE FAMILY M13 NEPRILYSIN-RELATED"/>
    <property type="match status" value="1"/>
</dbReference>
<feature type="domain" description="Peptidase M13 C-terminal" evidence="9">
    <location>
        <begin position="557"/>
        <end position="602"/>
    </location>
</feature>
<evidence type="ECO:0000313" key="11">
    <source>
        <dbReference type="EMBL" id="CAG9788406.1"/>
    </source>
</evidence>
<dbReference type="AlphaFoldDB" id="A0A9N9R2U1"/>
<evidence type="ECO:0000256" key="2">
    <source>
        <dbReference type="ARBA" id="ARBA00004401"/>
    </source>
</evidence>
<evidence type="ECO:0000256" key="3">
    <source>
        <dbReference type="ARBA" id="ARBA00007357"/>
    </source>
</evidence>
<comment type="subcellular location">
    <subcellularLocation>
        <location evidence="2">Cell membrane</location>
        <topology evidence="2">Single-pass type II membrane protein</topology>
    </subcellularLocation>
</comment>
<dbReference type="Gene3D" id="3.40.390.10">
    <property type="entry name" value="Collagenase (Catalytic Domain)"/>
    <property type="match status" value="3"/>
</dbReference>
<evidence type="ECO:0000259" key="9">
    <source>
        <dbReference type="Pfam" id="PF01431"/>
    </source>
</evidence>
<keyword evidence="6" id="KW-0378">Hydrolase</keyword>
<proteinExistence type="inferred from homology"/>
<keyword evidence="7" id="KW-0862">Zinc</keyword>
<gene>
    <name evidence="11" type="ORF">DIATSA_LOCUS6208</name>
</gene>
<dbReference type="Pfam" id="PF01431">
    <property type="entry name" value="Peptidase_M13"/>
    <property type="match status" value="2"/>
</dbReference>
<dbReference type="Proteomes" id="UP001153714">
    <property type="component" value="Chromosome 19"/>
</dbReference>
<dbReference type="OrthoDB" id="6475849at2759"/>
<evidence type="ECO:0000256" key="5">
    <source>
        <dbReference type="ARBA" id="ARBA00022723"/>
    </source>
</evidence>
<accession>A0A9N9R2U1</accession>
<keyword evidence="5" id="KW-0479">Metal-binding</keyword>
<dbReference type="Pfam" id="PF05649">
    <property type="entry name" value="Peptidase_M13_N"/>
    <property type="match status" value="1"/>
</dbReference>
<sequence length="799" mass="92870">MNVGIKSNLNGADVKQRRHKPIRICDSKECLRSAANLALSIDRTVHPCDDFYKYVCGNWPENHPRPDAEHSYDWFREKQIRVYTTLREFLSKYSYSRSKPVQQAKDVYKACMDIETLDKLGLKPVFKILKDLNLPPYPTYINITEDFDYDSYSFDWIETVIKLKTYLGMDVLIGFDIFTAPKNSSVYRLVIGSPETTNPFPSMHIYERKRDNRKTRNFKISTYNDVDETLIVTHTHNFAKKQDVDNDDERTSLAYKLFYAELMKIFVIETGNFTSSNIDEPKLDQKILTTSKEYYSLDNNLDELESDNGTETDDDEAYLNIPEYTVDEIQAHTDEIVNENNGTAVPIWRRYLDGIFKMSDTTLDFENDKILVSQADMKYLAAMATLVSKTPPVLIELYIWVKVVEVLAAHTTTEIRQLIQRSHDEINSNGPSVPQPRSLQCASAVNEMMGMAVSYAIADPNFFNVTKPKVETMLYEMKNALAHLVGKAKWMDDNTKLATYQKIIEMKTLIGFPDWFMENGRLEEYYKGIQVNRDTHIDNMISIIQFKLRKAFNKLRAGRQFDKNGNYRPWWTNETVQSFVNMTECFIDQYSSFYVRELRKYQLQTMLEKLAVQQPRLVNRSTPLLLHDNARPHTAQQTATKLEELQLECLRHPPYSPDLAPTDYHFFEQQITIFFEILITFCKEKYYVDGKKTLGENIADNGGVKEAFAALQHHLRKHGPEPKLPGFEDMTSEQMFFISYANLWCEVPTIDALEYEIDDEHSPHQFRPKGSLQNNEEFARAWHCPPGSKMNPITKCIIF</sequence>
<dbReference type="InterPro" id="IPR000718">
    <property type="entry name" value="Peptidase_M13"/>
</dbReference>
<evidence type="ECO:0000256" key="7">
    <source>
        <dbReference type="ARBA" id="ARBA00022833"/>
    </source>
</evidence>
<dbReference type="EMBL" id="OU893350">
    <property type="protein sequence ID" value="CAG9788406.1"/>
    <property type="molecule type" value="Genomic_DNA"/>
</dbReference>
<comment type="cofactor">
    <cofactor evidence="1">
        <name>Zn(2+)</name>
        <dbReference type="ChEBI" id="CHEBI:29105"/>
    </cofactor>
</comment>
<protein>
    <submittedName>
        <fullName evidence="11">Uncharacterized protein</fullName>
    </submittedName>
</protein>
<dbReference type="PANTHER" id="PTHR11733:SF133">
    <property type="entry name" value="PHOSPHATE-REGULATING NEUTRAL ENDOPEPTIDASE PHEX"/>
    <property type="match status" value="1"/>
</dbReference>
<dbReference type="Gene3D" id="1.10.1380.10">
    <property type="entry name" value="Neutral endopeptidase , domain2"/>
    <property type="match status" value="1"/>
</dbReference>
<dbReference type="GO" id="GO:0004222">
    <property type="term" value="F:metalloendopeptidase activity"/>
    <property type="evidence" value="ECO:0007669"/>
    <property type="project" value="InterPro"/>
</dbReference>
<dbReference type="PROSITE" id="PS51885">
    <property type="entry name" value="NEPRILYSIN"/>
    <property type="match status" value="1"/>
</dbReference>
<dbReference type="InterPro" id="IPR042089">
    <property type="entry name" value="Peptidase_M13_dom_2"/>
</dbReference>
<evidence type="ECO:0000256" key="1">
    <source>
        <dbReference type="ARBA" id="ARBA00001947"/>
    </source>
</evidence>
<evidence type="ECO:0000256" key="6">
    <source>
        <dbReference type="ARBA" id="ARBA00022801"/>
    </source>
</evidence>
<dbReference type="GO" id="GO:0016485">
    <property type="term" value="P:protein processing"/>
    <property type="evidence" value="ECO:0007669"/>
    <property type="project" value="TreeGrafter"/>
</dbReference>
<dbReference type="SUPFAM" id="SSF55486">
    <property type="entry name" value="Metalloproteases ('zincins'), catalytic domain"/>
    <property type="match status" value="2"/>
</dbReference>
<keyword evidence="12" id="KW-1185">Reference proteome</keyword>
<comment type="similarity">
    <text evidence="3">Belongs to the peptidase M13 family.</text>
</comment>
<feature type="domain" description="Peptidase M13 N-terminal" evidence="10">
    <location>
        <begin position="47"/>
        <end position="513"/>
    </location>
</feature>
<organism evidence="11 12">
    <name type="scientific">Diatraea saccharalis</name>
    <name type="common">sugarcane borer</name>
    <dbReference type="NCBI Taxonomy" id="40085"/>
    <lineage>
        <taxon>Eukaryota</taxon>
        <taxon>Metazoa</taxon>
        <taxon>Ecdysozoa</taxon>
        <taxon>Arthropoda</taxon>
        <taxon>Hexapoda</taxon>
        <taxon>Insecta</taxon>
        <taxon>Pterygota</taxon>
        <taxon>Neoptera</taxon>
        <taxon>Endopterygota</taxon>
        <taxon>Lepidoptera</taxon>
        <taxon>Glossata</taxon>
        <taxon>Ditrysia</taxon>
        <taxon>Pyraloidea</taxon>
        <taxon>Crambidae</taxon>
        <taxon>Crambinae</taxon>
        <taxon>Diatraea</taxon>
    </lineage>
</organism>
<evidence type="ECO:0000313" key="12">
    <source>
        <dbReference type="Proteomes" id="UP001153714"/>
    </source>
</evidence>
<dbReference type="InterPro" id="IPR008753">
    <property type="entry name" value="Peptidase_M13_N"/>
</dbReference>
<evidence type="ECO:0000256" key="8">
    <source>
        <dbReference type="ARBA" id="ARBA00023049"/>
    </source>
</evidence>
<evidence type="ECO:0000256" key="4">
    <source>
        <dbReference type="ARBA" id="ARBA00022670"/>
    </source>
</evidence>
<dbReference type="InterPro" id="IPR024079">
    <property type="entry name" value="MetalloPept_cat_dom_sf"/>
</dbReference>